<keyword evidence="1" id="KW-0805">Transcription regulation</keyword>
<protein>
    <submittedName>
        <fullName evidence="6">TetR/AcrR family transcriptional repressor of lmrAB and yxaGH operons</fullName>
    </submittedName>
</protein>
<sequence>MSERQNAKQSIVETASKLFVTQGYHATGLSQIIKESECPKGSVYYYFPKGKEELAIASIECTKQVVLAKWNDCFNKYDNPAEAIAMFIKELAVDVAKNGYEGYVPFSFWIAAETSSVSDKLREASQSVFAAWQNVISSRLHMTGIGQAKSNELGTVIVSLLEGALLLAITNRDTTPLLSASKCVPYLITKCPSL</sequence>
<dbReference type="PANTHER" id="PTHR47506">
    <property type="entry name" value="TRANSCRIPTIONAL REGULATORY PROTEIN"/>
    <property type="match status" value="1"/>
</dbReference>
<dbReference type="PANTHER" id="PTHR47506:SF3">
    <property type="entry name" value="HTH-TYPE TRANSCRIPTIONAL REGULATOR LMRA"/>
    <property type="match status" value="1"/>
</dbReference>
<accession>A0ABT9TX28</accession>
<evidence type="ECO:0000256" key="2">
    <source>
        <dbReference type="ARBA" id="ARBA00023125"/>
    </source>
</evidence>
<name>A0ABT9TX28_PAEHA</name>
<dbReference type="Pfam" id="PF00440">
    <property type="entry name" value="TetR_N"/>
    <property type="match status" value="1"/>
</dbReference>
<dbReference type="Pfam" id="PF21993">
    <property type="entry name" value="TetR_C_13_2"/>
    <property type="match status" value="1"/>
</dbReference>
<dbReference type="PROSITE" id="PS50977">
    <property type="entry name" value="HTH_TETR_2"/>
    <property type="match status" value="1"/>
</dbReference>
<reference evidence="6 7" key="1">
    <citation type="submission" date="2023-07" db="EMBL/GenBank/DDBJ databases">
        <title>Sorghum-associated microbial communities from plants grown in Nebraska, USA.</title>
        <authorList>
            <person name="Schachtman D."/>
        </authorList>
    </citation>
    <scope>NUCLEOTIDE SEQUENCE [LARGE SCALE GENOMIC DNA]</scope>
    <source>
        <strain evidence="6 7">CC482</strain>
    </source>
</reference>
<dbReference type="RefSeq" id="WP_307202268.1">
    <property type="nucleotide sequence ID" value="NZ_JAUSSU010000002.1"/>
</dbReference>
<dbReference type="InterPro" id="IPR009057">
    <property type="entry name" value="Homeodomain-like_sf"/>
</dbReference>
<dbReference type="EMBL" id="JAUSSU010000002">
    <property type="protein sequence ID" value="MDQ0111928.1"/>
    <property type="molecule type" value="Genomic_DNA"/>
</dbReference>
<comment type="caution">
    <text evidence="6">The sequence shown here is derived from an EMBL/GenBank/DDBJ whole genome shotgun (WGS) entry which is preliminary data.</text>
</comment>
<dbReference type="Gene3D" id="1.10.357.10">
    <property type="entry name" value="Tetracycline Repressor, domain 2"/>
    <property type="match status" value="1"/>
</dbReference>
<keyword evidence="2 4" id="KW-0238">DNA-binding</keyword>
<organism evidence="6 7">
    <name type="scientific">Paenibacillus harenae</name>
    <dbReference type="NCBI Taxonomy" id="306543"/>
    <lineage>
        <taxon>Bacteria</taxon>
        <taxon>Bacillati</taxon>
        <taxon>Bacillota</taxon>
        <taxon>Bacilli</taxon>
        <taxon>Bacillales</taxon>
        <taxon>Paenibacillaceae</taxon>
        <taxon>Paenibacillus</taxon>
    </lineage>
</organism>
<proteinExistence type="predicted"/>
<gene>
    <name evidence="6" type="ORF">J2T15_001361</name>
</gene>
<evidence type="ECO:0000313" key="6">
    <source>
        <dbReference type="EMBL" id="MDQ0111928.1"/>
    </source>
</evidence>
<evidence type="ECO:0000313" key="7">
    <source>
        <dbReference type="Proteomes" id="UP001229346"/>
    </source>
</evidence>
<dbReference type="InterPro" id="IPR036271">
    <property type="entry name" value="Tet_transcr_reg_TetR-rel_C_sf"/>
</dbReference>
<dbReference type="InterPro" id="IPR001647">
    <property type="entry name" value="HTH_TetR"/>
</dbReference>
<dbReference type="SUPFAM" id="SSF46689">
    <property type="entry name" value="Homeodomain-like"/>
    <property type="match status" value="1"/>
</dbReference>
<keyword evidence="3" id="KW-0804">Transcription</keyword>
<evidence type="ECO:0000256" key="3">
    <source>
        <dbReference type="ARBA" id="ARBA00023163"/>
    </source>
</evidence>
<feature type="DNA-binding region" description="H-T-H motif" evidence="4">
    <location>
        <begin position="28"/>
        <end position="47"/>
    </location>
</feature>
<evidence type="ECO:0000259" key="5">
    <source>
        <dbReference type="PROSITE" id="PS50977"/>
    </source>
</evidence>
<feature type="domain" description="HTH tetR-type" evidence="5">
    <location>
        <begin position="5"/>
        <end position="65"/>
    </location>
</feature>
<keyword evidence="7" id="KW-1185">Reference proteome</keyword>
<dbReference type="Proteomes" id="UP001229346">
    <property type="component" value="Unassembled WGS sequence"/>
</dbReference>
<evidence type="ECO:0000256" key="4">
    <source>
        <dbReference type="PROSITE-ProRule" id="PRU00335"/>
    </source>
</evidence>
<dbReference type="SUPFAM" id="SSF48498">
    <property type="entry name" value="Tetracyclin repressor-like, C-terminal domain"/>
    <property type="match status" value="1"/>
</dbReference>
<evidence type="ECO:0000256" key="1">
    <source>
        <dbReference type="ARBA" id="ARBA00023015"/>
    </source>
</evidence>
<dbReference type="InterPro" id="IPR054156">
    <property type="entry name" value="YxaF_TetR_C"/>
</dbReference>